<dbReference type="GO" id="GO:0043856">
    <property type="term" value="F:anti-sigma factor antagonist activity"/>
    <property type="evidence" value="ECO:0007669"/>
    <property type="project" value="TreeGrafter"/>
</dbReference>
<dbReference type="KEGG" id="abas:ACPOL_1292"/>
<dbReference type="PANTHER" id="PTHR33495">
    <property type="entry name" value="ANTI-SIGMA FACTOR ANTAGONIST TM_1081-RELATED-RELATED"/>
    <property type="match status" value="1"/>
</dbReference>
<keyword evidence="3" id="KW-1185">Reference proteome</keyword>
<dbReference type="PROSITE" id="PS50801">
    <property type="entry name" value="STAS"/>
    <property type="match status" value="1"/>
</dbReference>
<dbReference type="EMBL" id="CP030840">
    <property type="protein sequence ID" value="AXC10640.1"/>
    <property type="molecule type" value="Genomic_DNA"/>
</dbReference>
<dbReference type="InterPro" id="IPR002645">
    <property type="entry name" value="STAS_dom"/>
</dbReference>
<feature type="domain" description="STAS" evidence="1">
    <location>
        <begin position="4"/>
        <end position="95"/>
    </location>
</feature>
<name>A0A2Z5FV64_9BACT</name>
<reference evidence="2 3" key="1">
    <citation type="journal article" date="2018" name="Front. Microbiol.">
        <title>Hydrolytic Capabilities as a Key to Environmental Success: Chitinolytic and Cellulolytic Acidobacteria From Acidic Sub-arctic Soils and Boreal Peatlands.</title>
        <authorList>
            <person name="Belova S.E."/>
            <person name="Ravin N.V."/>
            <person name="Pankratov T.A."/>
            <person name="Rakitin A.L."/>
            <person name="Ivanova A.A."/>
            <person name="Beletsky A.V."/>
            <person name="Mardanov A.V."/>
            <person name="Sinninghe Damste J.S."/>
            <person name="Dedysh S.N."/>
        </authorList>
    </citation>
    <scope>NUCLEOTIDE SEQUENCE [LARGE SCALE GENOMIC DNA]</scope>
    <source>
        <strain evidence="2 3">SBC82</strain>
    </source>
</reference>
<dbReference type="InterPro" id="IPR036513">
    <property type="entry name" value="STAS_dom_sf"/>
</dbReference>
<dbReference type="Pfam" id="PF01740">
    <property type="entry name" value="STAS"/>
    <property type="match status" value="1"/>
</dbReference>
<evidence type="ECO:0000313" key="2">
    <source>
        <dbReference type="EMBL" id="AXC10640.1"/>
    </source>
</evidence>
<accession>A0A2Z5FV64</accession>
<protein>
    <recommendedName>
        <fullName evidence="1">STAS domain-containing protein</fullName>
    </recommendedName>
</protein>
<dbReference type="OrthoDB" id="129620at2"/>
<dbReference type="Gene3D" id="3.30.750.24">
    <property type="entry name" value="STAS domain"/>
    <property type="match status" value="1"/>
</dbReference>
<gene>
    <name evidence="2" type="ORF">ACPOL_1292</name>
</gene>
<sequence length="133" mass="14222">MQLESEVIQAESGIIVIALKGRLIAGPRLTIAEAQVKSIIKQGANKLVLDVSQVEHADSSGFCLLLHAYTAITAVGGQLRISAPNKRLLDLFQLTETDRLLSICPDRESCFVSLKKKAAPKSSGPTQIPTAKA</sequence>
<evidence type="ECO:0000259" key="1">
    <source>
        <dbReference type="PROSITE" id="PS50801"/>
    </source>
</evidence>
<evidence type="ECO:0000313" key="3">
    <source>
        <dbReference type="Proteomes" id="UP000253606"/>
    </source>
</evidence>
<organism evidence="2 3">
    <name type="scientific">Acidisarcina polymorpha</name>
    <dbReference type="NCBI Taxonomy" id="2211140"/>
    <lineage>
        <taxon>Bacteria</taxon>
        <taxon>Pseudomonadati</taxon>
        <taxon>Acidobacteriota</taxon>
        <taxon>Terriglobia</taxon>
        <taxon>Terriglobales</taxon>
        <taxon>Acidobacteriaceae</taxon>
        <taxon>Acidisarcina</taxon>
    </lineage>
</organism>
<dbReference type="RefSeq" id="WP_114206237.1">
    <property type="nucleotide sequence ID" value="NZ_CP030840.1"/>
</dbReference>
<dbReference type="CDD" id="cd07043">
    <property type="entry name" value="STAS_anti-anti-sigma_factors"/>
    <property type="match status" value="1"/>
</dbReference>
<proteinExistence type="predicted"/>
<dbReference type="AlphaFoldDB" id="A0A2Z5FV64"/>
<dbReference type="PANTHER" id="PTHR33495:SF2">
    <property type="entry name" value="ANTI-SIGMA FACTOR ANTAGONIST TM_1081-RELATED"/>
    <property type="match status" value="1"/>
</dbReference>
<dbReference type="SUPFAM" id="SSF52091">
    <property type="entry name" value="SpoIIaa-like"/>
    <property type="match status" value="1"/>
</dbReference>
<dbReference type="Proteomes" id="UP000253606">
    <property type="component" value="Chromosome"/>
</dbReference>